<organism evidence="2 3">
    <name type="scientific">Stylosanthes scabra</name>
    <dbReference type="NCBI Taxonomy" id="79078"/>
    <lineage>
        <taxon>Eukaryota</taxon>
        <taxon>Viridiplantae</taxon>
        <taxon>Streptophyta</taxon>
        <taxon>Embryophyta</taxon>
        <taxon>Tracheophyta</taxon>
        <taxon>Spermatophyta</taxon>
        <taxon>Magnoliopsida</taxon>
        <taxon>eudicotyledons</taxon>
        <taxon>Gunneridae</taxon>
        <taxon>Pentapetalae</taxon>
        <taxon>rosids</taxon>
        <taxon>fabids</taxon>
        <taxon>Fabales</taxon>
        <taxon>Fabaceae</taxon>
        <taxon>Papilionoideae</taxon>
        <taxon>50 kb inversion clade</taxon>
        <taxon>dalbergioids sensu lato</taxon>
        <taxon>Dalbergieae</taxon>
        <taxon>Pterocarpus clade</taxon>
        <taxon>Stylosanthes</taxon>
    </lineage>
</organism>
<evidence type="ECO:0000313" key="3">
    <source>
        <dbReference type="Proteomes" id="UP001341840"/>
    </source>
</evidence>
<feature type="compositionally biased region" description="Polar residues" evidence="1">
    <location>
        <begin position="44"/>
        <end position="56"/>
    </location>
</feature>
<sequence>QMEKHNAVKERWKEIEEIIDNDPTFNFYQEFNSSESPGRPSFSLGISQDSKSPTSP</sequence>
<comment type="caution">
    <text evidence="2">The sequence shown here is derived from an EMBL/GenBank/DDBJ whole genome shotgun (WGS) entry which is preliminary data.</text>
</comment>
<feature type="non-terminal residue" evidence="2">
    <location>
        <position position="56"/>
    </location>
</feature>
<feature type="non-terminal residue" evidence="2">
    <location>
        <position position="1"/>
    </location>
</feature>
<evidence type="ECO:0000313" key="2">
    <source>
        <dbReference type="EMBL" id="MED6154398.1"/>
    </source>
</evidence>
<name>A0ABU6U2W2_9FABA</name>
<keyword evidence="3" id="KW-1185">Reference proteome</keyword>
<feature type="region of interest" description="Disordered" evidence="1">
    <location>
        <begin position="28"/>
        <end position="56"/>
    </location>
</feature>
<dbReference type="Proteomes" id="UP001341840">
    <property type="component" value="Unassembled WGS sequence"/>
</dbReference>
<dbReference type="EMBL" id="JASCZI010098232">
    <property type="protein sequence ID" value="MED6154398.1"/>
    <property type="molecule type" value="Genomic_DNA"/>
</dbReference>
<evidence type="ECO:0000256" key="1">
    <source>
        <dbReference type="SAM" id="MobiDB-lite"/>
    </source>
</evidence>
<reference evidence="2 3" key="1">
    <citation type="journal article" date="2023" name="Plants (Basel)">
        <title>Bridging the Gap: Combining Genomics and Transcriptomics Approaches to Understand Stylosanthes scabra, an Orphan Legume from the Brazilian Caatinga.</title>
        <authorList>
            <person name="Ferreira-Neto J.R.C."/>
            <person name="da Silva M.D."/>
            <person name="Binneck E."/>
            <person name="de Melo N.F."/>
            <person name="da Silva R.H."/>
            <person name="de Melo A.L.T.M."/>
            <person name="Pandolfi V."/>
            <person name="Bustamante F.O."/>
            <person name="Brasileiro-Vidal A.C."/>
            <person name="Benko-Iseppon A.M."/>
        </authorList>
    </citation>
    <scope>NUCLEOTIDE SEQUENCE [LARGE SCALE GENOMIC DNA]</scope>
    <source>
        <tissue evidence="2">Leaves</tissue>
    </source>
</reference>
<proteinExistence type="predicted"/>
<accession>A0ABU6U2W2</accession>
<gene>
    <name evidence="2" type="ORF">PIB30_112028</name>
</gene>
<protein>
    <submittedName>
        <fullName evidence="2">Uncharacterized protein</fullName>
    </submittedName>
</protein>